<evidence type="ECO:0000313" key="3">
    <source>
        <dbReference type="Proteomes" id="UP001273768"/>
    </source>
</evidence>
<dbReference type="Proteomes" id="UP001273768">
    <property type="component" value="Unassembled WGS sequence"/>
</dbReference>
<dbReference type="RefSeq" id="WP_317297250.1">
    <property type="nucleotide sequence ID" value="NZ_JABFFQ010000016.1"/>
</dbReference>
<protein>
    <submittedName>
        <fullName evidence="2">Uncharacterized protein</fullName>
    </submittedName>
</protein>
<organism evidence="2 3">
    <name type="scientific">Methanoculleus nereidis</name>
    <dbReference type="NCBI Taxonomy" id="2735141"/>
    <lineage>
        <taxon>Archaea</taxon>
        <taxon>Methanobacteriati</taxon>
        <taxon>Methanobacteriota</taxon>
        <taxon>Stenosarchaea group</taxon>
        <taxon>Methanomicrobia</taxon>
        <taxon>Methanomicrobiales</taxon>
        <taxon>Methanomicrobiaceae</taxon>
        <taxon>Methanoculleus</taxon>
    </lineage>
</organism>
<name>A0ABU3Z5H8_9EURY</name>
<keyword evidence="3" id="KW-1185">Reference proteome</keyword>
<sequence length="63" mass="6708">MATLDRRELLVIFASFLIGSAAGWWSRMHWQSSIAAVAATLIGTVAGYLLIAAALRAAGHPVR</sequence>
<feature type="transmembrane region" description="Helical" evidence="1">
    <location>
        <begin position="9"/>
        <end position="26"/>
    </location>
</feature>
<keyword evidence="1" id="KW-0472">Membrane</keyword>
<keyword evidence="1" id="KW-1133">Transmembrane helix</keyword>
<evidence type="ECO:0000256" key="1">
    <source>
        <dbReference type="SAM" id="Phobius"/>
    </source>
</evidence>
<reference evidence="2 3" key="1">
    <citation type="submission" date="2020-05" db="EMBL/GenBank/DDBJ databases">
        <title>Isolation and characterization of methanoarchaea from a cold seep at offshore SW Taiwan.</title>
        <authorList>
            <person name="Chen Y.-W."/>
            <person name="Chen S.-C."/>
            <person name="Lai M.-C."/>
        </authorList>
    </citation>
    <scope>NUCLEOTIDE SEQUENCE [LARGE SCALE GENOMIC DNA]</scope>
    <source>
        <strain evidence="2 3">YWC-01</strain>
    </source>
</reference>
<feature type="transmembrane region" description="Helical" evidence="1">
    <location>
        <begin position="32"/>
        <end position="55"/>
    </location>
</feature>
<keyword evidence="1" id="KW-0812">Transmembrane</keyword>
<proteinExistence type="predicted"/>
<comment type="caution">
    <text evidence="2">The sequence shown here is derived from an EMBL/GenBank/DDBJ whole genome shotgun (WGS) entry which is preliminary data.</text>
</comment>
<gene>
    <name evidence="2" type="ORF">HL657_13040</name>
</gene>
<accession>A0ABU3Z5H8</accession>
<dbReference type="EMBL" id="JABFFQ010000016">
    <property type="protein sequence ID" value="MDV4344072.1"/>
    <property type="molecule type" value="Genomic_DNA"/>
</dbReference>
<evidence type="ECO:0000313" key="2">
    <source>
        <dbReference type="EMBL" id="MDV4344072.1"/>
    </source>
</evidence>